<evidence type="ECO:0000259" key="5">
    <source>
        <dbReference type="Pfam" id="PF00724"/>
    </source>
</evidence>
<accession>A0A2U3DS16</accession>
<dbReference type="PANTHER" id="PTHR43656">
    <property type="entry name" value="BINDING OXIDOREDUCTASE, PUTATIVE (AFU_ORTHOLOGUE AFUA_2G08260)-RELATED"/>
    <property type="match status" value="1"/>
</dbReference>
<feature type="domain" description="NADH:flavin oxidoreductase/NADH oxidase N-terminal" evidence="5">
    <location>
        <begin position="7"/>
        <end position="357"/>
    </location>
</feature>
<evidence type="ECO:0000256" key="4">
    <source>
        <dbReference type="ARBA" id="ARBA00023002"/>
    </source>
</evidence>
<dbReference type="CDD" id="cd04733">
    <property type="entry name" value="OYE_like_2_FMN"/>
    <property type="match status" value="1"/>
</dbReference>
<evidence type="ECO:0000256" key="1">
    <source>
        <dbReference type="ARBA" id="ARBA00005979"/>
    </source>
</evidence>
<dbReference type="EMBL" id="LCWV01000039">
    <property type="protein sequence ID" value="PWI65025.1"/>
    <property type="molecule type" value="Genomic_DNA"/>
</dbReference>
<dbReference type="Proteomes" id="UP000245956">
    <property type="component" value="Unassembled WGS sequence"/>
</dbReference>
<gene>
    <name evidence="6" type="ORF">PCL_07437</name>
</gene>
<reference evidence="6 7" key="1">
    <citation type="journal article" date="2016" name="Front. Microbiol.">
        <title>Genome and transcriptome sequences reveal the specific parasitism of the nematophagous Purpureocillium lilacinum 36-1.</title>
        <authorList>
            <person name="Xie J."/>
            <person name="Li S."/>
            <person name="Mo C."/>
            <person name="Xiao X."/>
            <person name="Peng D."/>
            <person name="Wang G."/>
            <person name="Xiao Y."/>
        </authorList>
    </citation>
    <scope>NUCLEOTIDE SEQUENCE [LARGE SCALE GENOMIC DNA]</scope>
    <source>
        <strain evidence="6 7">36-1</strain>
    </source>
</reference>
<dbReference type="GO" id="GO:0010181">
    <property type="term" value="F:FMN binding"/>
    <property type="evidence" value="ECO:0007669"/>
    <property type="project" value="InterPro"/>
</dbReference>
<comment type="caution">
    <text evidence="6">The sequence shown here is derived from an EMBL/GenBank/DDBJ whole genome shotgun (WGS) entry which is preliminary data.</text>
</comment>
<dbReference type="AlphaFoldDB" id="A0A2U3DS16"/>
<keyword evidence="4" id="KW-0560">Oxidoreductase</keyword>
<proteinExistence type="inferred from homology"/>
<name>A0A2U3DS16_PURLI</name>
<comment type="similarity">
    <text evidence="1">Belongs to the NADH:flavin oxidoreductase/NADH oxidase family.</text>
</comment>
<dbReference type="InterPro" id="IPR001155">
    <property type="entry name" value="OxRdtase_FMN_N"/>
</dbReference>
<protein>
    <recommendedName>
        <fullName evidence="5">NADH:flavin oxidoreductase/NADH oxidase N-terminal domain-containing protein</fullName>
    </recommendedName>
</protein>
<keyword evidence="2" id="KW-0285">Flavoprotein</keyword>
<sequence>MDLQVAQPITLPCGLTLSNRLLKSALAEAWCDEDHLPSLDLLQAYEAWADGGWGMIITGNVLVDMNHLSTPEDNALNTNIDSNMLLSRWRQWSKAISKGGTPGIVQVNHPGRQSISWAGHGGFFSKAVAPSAIRLDFGGGLLFGLVQRVMFGTPREMTEEDIANVVQRFAEIARISSAAGFSGVQIHAAHGYLLSQFLSARSNHRKDQYGGTAPNRARIVLEVIRAMREVVPSEFCIGIKLNSADHQTTGEFEDCLQQLKLIAYAKVDFLEISGGTYETPTMLVETVTNESVRTAAREAFFLDFAHAVRKLIPHVHLVVTRGFRTRRGMESAMREGGCDMVGIGRPAILNPALPSQLILNEEVRDDEAQLYARRIPSSWVATKLGLLAVTGSSEIIWYQEMMRKMIDGRSNGGAQTTLGKLSKWLMLE</sequence>
<dbReference type="SUPFAM" id="SSF51395">
    <property type="entry name" value="FMN-linked oxidoreductases"/>
    <property type="match status" value="1"/>
</dbReference>
<organism evidence="6 7">
    <name type="scientific">Purpureocillium lilacinum</name>
    <name type="common">Paecilomyces lilacinus</name>
    <dbReference type="NCBI Taxonomy" id="33203"/>
    <lineage>
        <taxon>Eukaryota</taxon>
        <taxon>Fungi</taxon>
        <taxon>Dikarya</taxon>
        <taxon>Ascomycota</taxon>
        <taxon>Pezizomycotina</taxon>
        <taxon>Sordariomycetes</taxon>
        <taxon>Hypocreomycetidae</taxon>
        <taxon>Hypocreales</taxon>
        <taxon>Ophiocordycipitaceae</taxon>
        <taxon>Purpureocillium</taxon>
    </lineage>
</organism>
<evidence type="ECO:0000313" key="7">
    <source>
        <dbReference type="Proteomes" id="UP000245956"/>
    </source>
</evidence>
<dbReference type="InterPro" id="IPR051799">
    <property type="entry name" value="NADH_flavin_oxidoreductase"/>
</dbReference>
<dbReference type="GO" id="GO:0016491">
    <property type="term" value="F:oxidoreductase activity"/>
    <property type="evidence" value="ECO:0007669"/>
    <property type="project" value="UniProtKB-KW"/>
</dbReference>
<dbReference type="PANTHER" id="PTHR43656:SF2">
    <property type="entry name" value="BINDING OXIDOREDUCTASE, PUTATIVE (AFU_ORTHOLOGUE AFUA_2G08260)-RELATED"/>
    <property type="match status" value="1"/>
</dbReference>
<evidence type="ECO:0000313" key="6">
    <source>
        <dbReference type="EMBL" id="PWI65025.1"/>
    </source>
</evidence>
<evidence type="ECO:0000256" key="2">
    <source>
        <dbReference type="ARBA" id="ARBA00022630"/>
    </source>
</evidence>
<dbReference type="Pfam" id="PF00724">
    <property type="entry name" value="Oxidored_FMN"/>
    <property type="match status" value="1"/>
</dbReference>
<dbReference type="InterPro" id="IPR013785">
    <property type="entry name" value="Aldolase_TIM"/>
</dbReference>
<dbReference type="Gene3D" id="3.20.20.70">
    <property type="entry name" value="Aldolase class I"/>
    <property type="match status" value="1"/>
</dbReference>
<evidence type="ECO:0000256" key="3">
    <source>
        <dbReference type="ARBA" id="ARBA00022643"/>
    </source>
</evidence>
<keyword evidence="3" id="KW-0288">FMN</keyword>